<evidence type="ECO:0000256" key="7">
    <source>
        <dbReference type="ARBA" id="ARBA00022692"/>
    </source>
</evidence>
<feature type="transmembrane region" description="Helical" evidence="15">
    <location>
        <begin position="74"/>
        <end position="96"/>
    </location>
</feature>
<dbReference type="NCBIfam" id="TIGR00933">
    <property type="entry name" value="2a38"/>
    <property type="match status" value="1"/>
</dbReference>
<evidence type="ECO:0000256" key="6">
    <source>
        <dbReference type="ARBA" id="ARBA00022538"/>
    </source>
</evidence>
<feature type="transmembrane region" description="Helical" evidence="15">
    <location>
        <begin position="41"/>
        <end position="62"/>
    </location>
</feature>
<dbReference type="InterPro" id="IPR004772">
    <property type="entry name" value="TrkH"/>
</dbReference>
<evidence type="ECO:0000313" key="17">
    <source>
        <dbReference type="Proteomes" id="UP000234503"/>
    </source>
</evidence>
<feature type="binding site" evidence="14">
    <location>
        <position position="118"/>
    </location>
    <ligand>
        <name>K(+)</name>
        <dbReference type="ChEBI" id="CHEBI:29103"/>
    </ligand>
</feature>
<feature type="binding site" evidence="14">
    <location>
        <position position="227"/>
    </location>
    <ligand>
        <name>K(+)</name>
        <dbReference type="ChEBI" id="CHEBI:29103"/>
    </ligand>
</feature>
<evidence type="ECO:0000256" key="9">
    <source>
        <dbReference type="ARBA" id="ARBA00022989"/>
    </source>
</evidence>
<keyword evidence="3 13" id="KW-0813">Transport</keyword>
<feature type="transmembrane region" description="Helical" evidence="15">
    <location>
        <begin position="338"/>
        <end position="362"/>
    </location>
</feature>
<accession>A0A2N5DWI6</accession>
<proteinExistence type="inferred from homology"/>
<dbReference type="GO" id="GO:0015379">
    <property type="term" value="F:potassium:chloride symporter activity"/>
    <property type="evidence" value="ECO:0007669"/>
    <property type="project" value="InterPro"/>
</dbReference>
<feature type="transmembrane region" description="Helical" evidence="15">
    <location>
        <begin position="142"/>
        <end position="167"/>
    </location>
</feature>
<evidence type="ECO:0000256" key="4">
    <source>
        <dbReference type="ARBA" id="ARBA00022475"/>
    </source>
</evidence>
<feature type="binding site" evidence="14">
    <location>
        <position position="226"/>
    </location>
    <ligand>
        <name>K(+)</name>
        <dbReference type="ChEBI" id="CHEBI:29103"/>
    </ligand>
</feature>
<keyword evidence="5 13" id="KW-0997">Cell inner membrane</keyword>
<keyword evidence="17" id="KW-1185">Reference proteome</keyword>
<keyword evidence="8 13" id="KW-0630">Potassium</keyword>
<evidence type="ECO:0000256" key="12">
    <source>
        <dbReference type="ARBA" id="ARBA00023303"/>
    </source>
</evidence>
<dbReference type="PANTHER" id="PTHR32024:SF2">
    <property type="entry name" value="TRK SYSTEM POTASSIUM UPTAKE PROTEIN TRKG-RELATED"/>
    <property type="match status" value="1"/>
</dbReference>
<keyword evidence="4 13" id="KW-1003">Cell membrane</keyword>
<feature type="transmembrane region" description="Helical" evidence="15">
    <location>
        <begin position="402"/>
        <end position="421"/>
    </location>
</feature>
<evidence type="ECO:0000256" key="10">
    <source>
        <dbReference type="ARBA" id="ARBA00023065"/>
    </source>
</evidence>
<evidence type="ECO:0000313" key="16">
    <source>
        <dbReference type="EMBL" id="PLR31556.1"/>
    </source>
</evidence>
<organism evidence="16 17">
    <name type="scientific">Chimaeribacter coloradensis</name>
    <dbReference type="NCBI Taxonomy" id="2060068"/>
    <lineage>
        <taxon>Bacteria</taxon>
        <taxon>Pseudomonadati</taxon>
        <taxon>Pseudomonadota</taxon>
        <taxon>Gammaproteobacteria</taxon>
        <taxon>Enterobacterales</taxon>
        <taxon>Yersiniaceae</taxon>
        <taxon>Chimaeribacter</taxon>
    </lineage>
</organism>
<comment type="subcellular location">
    <subcellularLocation>
        <location evidence="1 13">Cell inner membrane</location>
        <topology evidence="1 13">Multi-pass membrane protein</topology>
    </subcellularLocation>
</comment>
<dbReference type="PIRSF" id="PIRSF006247">
    <property type="entry name" value="TrkH"/>
    <property type="match status" value="1"/>
</dbReference>
<keyword evidence="11 13" id="KW-0472">Membrane</keyword>
<keyword evidence="7 15" id="KW-0812">Transmembrane</keyword>
<name>A0A2N5DWI6_9GAMM</name>
<gene>
    <name evidence="16" type="ORF">CYR32_17005</name>
</gene>
<reference evidence="16 17" key="1">
    <citation type="submission" date="2017-12" db="EMBL/GenBank/DDBJ databases">
        <title>Characterization of six clinical isolates of Enterochimera gen. nov., a novel genus of the Yersiniaciae family and the three species Enterochimera arupensis sp. nov., Enterochimera coloradensis sp. nov, and Enterochimera californica sp. nov.</title>
        <authorList>
            <person name="Rossi A."/>
            <person name="Fisher M."/>
        </authorList>
    </citation>
    <scope>NUCLEOTIDE SEQUENCE [LARGE SCALE GENOMIC DNA]</scope>
    <source>
        <strain evidence="17">2016-Iso4</strain>
    </source>
</reference>
<evidence type="ECO:0000256" key="8">
    <source>
        <dbReference type="ARBA" id="ARBA00022958"/>
    </source>
</evidence>
<comment type="caution">
    <text evidence="16">The sequence shown here is derived from an EMBL/GenBank/DDBJ whole genome shotgun (WGS) entry which is preliminary data.</text>
</comment>
<dbReference type="OrthoDB" id="9810952at2"/>
<dbReference type="InterPro" id="IPR003445">
    <property type="entry name" value="Cat_transpt"/>
</dbReference>
<dbReference type="GO" id="GO:0046872">
    <property type="term" value="F:metal ion binding"/>
    <property type="evidence" value="ECO:0007669"/>
    <property type="project" value="UniProtKB-KW"/>
</dbReference>
<keyword evidence="14" id="KW-0479">Metal-binding</keyword>
<feature type="transmembrane region" description="Helical" evidence="15">
    <location>
        <begin position="461"/>
        <end position="482"/>
    </location>
</feature>
<sequence>MVNTSQAKVIIHLCSYLIVLYGLTLAIPLMFALYFRERAEIFAFLYTLMICLGTGLIGSFLTRKSPRHNLDRKNGFLLILLLWVIFSLVSGLPLLLNEDMHIRLVDAVFEGVSGITTTGGSVLSNIDALPRSIHYFRAQLNFVGGLGVIILAIAILPLLGVGGLKMYQSEMPGPMKEERVTPRLADGAKNLWFVYLMLGVLCTLAYRVAGLTWFDALCHGIATVSLGGYSTRGDSLGYYNNDAVEVVAGVFSLLSAVSFTLYFFALKKRSVMVILRNPEFRFFIGLAAVVIGITCFELYRVNHFTLRESLVHGFFMASSVMTDNGLAPSDYGSWPQHVIMLLMLSSFFGGCIGSTCGGIKIFRIYVLYQQCKGEIHQILRPNQIKTIKMGTSPIDDRIVKSIWGFFILYIFFTVVLTWILNSMGYDMLTAFATVAACINNMGLGYGATATGFGTLNDGAKWLMCLAMLLGRLEIFPVIVLFSRNFWRY</sequence>
<feature type="binding site" evidence="14">
    <location>
        <position position="117"/>
    </location>
    <ligand>
        <name>K(+)</name>
        <dbReference type="ChEBI" id="CHEBI:29103"/>
    </ligand>
</feature>
<dbReference type="Proteomes" id="UP000234503">
    <property type="component" value="Unassembled WGS sequence"/>
</dbReference>
<feature type="transmembrane region" description="Helical" evidence="15">
    <location>
        <begin position="278"/>
        <end position="299"/>
    </location>
</feature>
<dbReference type="Pfam" id="PF02386">
    <property type="entry name" value="TrkH"/>
    <property type="match status" value="1"/>
</dbReference>
<keyword evidence="10 13" id="KW-0406">Ion transport</keyword>
<evidence type="ECO:0000256" key="15">
    <source>
        <dbReference type="SAM" id="Phobius"/>
    </source>
</evidence>
<dbReference type="PANTHER" id="PTHR32024">
    <property type="entry name" value="TRK SYSTEM POTASSIUM UPTAKE PROTEIN TRKG-RELATED"/>
    <property type="match status" value="1"/>
</dbReference>
<keyword evidence="9 15" id="KW-1133">Transmembrane helix</keyword>
<dbReference type="EMBL" id="PJZH01000023">
    <property type="protein sequence ID" value="PLR31556.1"/>
    <property type="molecule type" value="Genomic_DNA"/>
</dbReference>
<dbReference type="GO" id="GO:0005886">
    <property type="term" value="C:plasma membrane"/>
    <property type="evidence" value="ECO:0007669"/>
    <property type="project" value="UniProtKB-SubCell"/>
</dbReference>
<evidence type="ECO:0000256" key="2">
    <source>
        <dbReference type="ARBA" id="ARBA00009137"/>
    </source>
</evidence>
<dbReference type="RefSeq" id="WP_101826338.1">
    <property type="nucleotide sequence ID" value="NZ_PJZH01000023.1"/>
</dbReference>
<feature type="transmembrane region" description="Helical" evidence="15">
    <location>
        <begin position="246"/>
        <end position="266"/>
    </location>
</feature>
<evidence type="ECO:0000256" key="3">
    <source>
        <dbReference type="ARBA" id="ARBA00022448"/>
    </source>
</evidence>
<comment type="function">
    <text evidence="13">Low-affinity potassium transport system. Interacts with Trk system potassium uptake protein TrkA.</text>
</comment>
<evidence type="ECO:0000256" key="13">
    <source>
        <dbReference type="PIRNR" id="PIRNR006247"/>
    </source>
</evidence>
<evidence type="ECO:0000256" key="1">
    <source>
        <dbReference type="ARBA" id="ARBA00004429"/>
    </source>
</evidence>
<feature type="transmembrane region" description="Helical" evidence="15">
    <location>
        <begin position="188"/>
        <end position="206"/>
    </location>
</feature>
<comment type="similarity">
    <text evidence="2 13">Belongs to the TrkH potassium transport family.</text>
</comment>
<evidence type="ECO:0000256" key="11">
    <source>
        <dbReference type="ARBA" id="ARBA00023136"/>
    </source>
</evidence>
<feature type="binding site" evidence="14">
    <location>
        <position position="440"/>
    </location>
    <ligand>
        <name>K(+)</name>
        <dbReference type="ChEBI" id="CHEBI:29103"/>
    </ligand>
</feature>
<keyword evidence="12" id="KW-0407">Ion channel</keyword>
<dbReference type="AlphaFoldDB" id="A0A2N5DWI6"/>
<protein>
    <recommendedName>
        <fullName evidence="13">Trk system potassium uptake protein</fullName>
    </recommendedName>
</protein>
<keyword evidence="6 13" id="KW-0633">Potassium transport</keyword>
<evidence type="ECO:0000256" key="5">
    <source>
        <dbReference type="ARBA" id="ARBA00022519"/>
    </source>
</evidence>
<feature type="transmembrane region" description="Helical" evidence="15">
    <location>
        <begin position="9"/>
        <end position="35"/>
    </location>
</feature>
<feature type="binding site" evidence="14">
    <location>
        <position position="441"/>
    </location>
    <ligand>
        <name>K(+)</name>
        <dbReference type="ChEBI" id="CHEBI:29103"/>
    </ligand>
</feature>
<feature type="transmembrane region" description="Helical" evidence="15">
    <location>
        <begin position="427"/>
        <end position="449"/>
    </location>
</feature>
<evidence type="ECO:0000256" key="14">
    <source>
        <dbReference type="PIRSR" id="PIRSR006247-1"/>
    </source>
</evidence>